<sequence>MVLLHVHLLSSSQASHPRRYYYQLYLKMKKLGQNRLPSATLIAVLSDPGLTLYVLFFFFNLTRGHFSIFCSGRVGGGERNREREKHRREGTHRVAATHTTDQSQGQTATEVHALSGNRTRVSQDRRPTL</sequence>
<organism evidence="3 4">
    <name type="scientific">Molossus molossus</name>
    <name type="common">Pallas' mastiff bat</name>
    <name type="synonym">Vespertilio molossus</name>
    <dbReference type="NCBI Taxonomy" id="27622"/>
    <lineage>
        <taxon>Eukaryota</taxon>
        <taxon>Metazoa</taxon>
        <taxon>Chordata</taxon>
        <taxon>Craniata</taxon>
        <taxon>Vertebrata</taxon>
        <taxon>Euteleostomi</taxon>
        <taxon>Mammalia</taxon>
        <taxon>Eutheria</taxon>
        <taxon>Laurasiatheria</taxon>
        <taxon>Chiroptera</taxon>
        <taxon>Yangochiroptera</taxon>
        <taxon>Molossidae</taxon>
        <taxon>Molossus</taxon>
    </lineage>
</organism>
<reference evidence="3 4" key="1">
    <citation type="journal article" date="2020" name="Nature">
        <title>Six reference-quality genomes reveal evolution of bat adaptations.</title>
        <authorList>
            <person name="Jebb D."/>
            <person name="Huang Z."/>
            <person name="Pippel M."/>
            <person name="Hughes G.M."/>
            <person name="Lavrichenko K."/>
            <person name="Devanna P."/>
            <person name="Winkler S."/>
            <person name="Jermiin L.S."/>
            <person name="Skirmuntt E.C."/>
            <person name="Katzourakis A."/>
            <person name="Burkitt-Gray L."/>
            <person name="Ray D.A."/>
            <person name="Sullivan K.A.M."/>
            <person name="Roscito J.G."/>
            <person name="Kirilenko B.M."/>
            <person name="Davalos L.M."/>
            <person name="Corthals A.P."/>
            <person name="Power M.L."/>
            <person name="Jones G."/>
            <person name="Ransome R.D."/>
            <person name="Dechmann D.K.N."/>
            <person name="Locatelli A.G."/>
            <person name="Puechmaille S.J."/>
            <person name="Fedrigo O."/>
            <person name="Jarvis E.D."/>
            <person name="Hiller M."/>
            <person name="Vernes S.C."/>
            <person name="Myers E.W."/>
            <person name="Teeling E.C."/>
        </authorList>
    </citation>
    <scope>NUCLEOTIDE SEQUENCE [LARGE SCALE GENOMIC DNA]</scope>
    <source>
        <strain evidence="3">MMolMol1</strain>
        <tissue evidence="3">Muscle</tissue>
    </source>
</reference>
<dbReference type="InParanoid" id="A0A7J8C8S0"/>
<evidence type="ECO:0000256" key="2">
    <source>
        <dbReference type="SAM" id="Phobius"/>
    </source>
</evidence>
<dbReference type="Proteomes" id="UP000550707">
    <property type="component" value="Unassembled WGS sequence"/>
</dbReference>
<keyword evidence="4" id="KW-1185">Reference proteome</keyword>
<feature type="transmembrane region" description="Helical" evidence="2">
    <location>
        <begin position="38"/>
        <end position="59"/>
    </location>
</feature>
<proteinExistence type="predicted"/>
<dbReference type="AlphaFoldDB" id="A0A7J8C8S0"/>
<feature type="region of interest" description="Disordered" evidence="1">
    <location>
        <begin position="73"/>
        <end position="129"/>
    </location>
</feature>
<comment type="caution">
    <text evidence="3">The sequence shown here is derived from an EMBL/GenBank/DDBJ whole genome shotgun (WGS) entry which is preliminary data.</text>
</comment>
<evidence type="ECO:0000256" key="1">
    <source>
        <dbReference type="SAM" id="MobiDB-lite"/>
    </source>
</evidence>
<gene>
    <name evidence="3" type="ORF">HJG59_009895</name>
</gene>
<feature type="compositionally biased region" description="Polar residues" evidence="1">
    <location>
        <begin position="97"/>
        <end position="109"/>
    </location>
</feature>
<accession>A0A7J8C8S0</accession>
<keyword evidence="2" id="KW-1133">Transmembrane helix</keyword>
<dbReference type="EMBL" id="JACASF010000021">
    <property type="protein sequence ID" value="KAF6407220.1"/>
    <property type="molecule type" value="Genomic_DNA"/>
</dbReference>
<keyword evidence="2" id="KW-0812">Transmembrane</keyword>
<keyword evidence="2" id="KW-0472">Membrane</keyword>
<evidence type="ECO:0000313" key="4">
    <source>
        <dbReference type="Proteomes" id="UP000550707"/>
    </source>
</evidence>
<name>A0A7J8C8S0_MOLMO</name>
<protein>
    <submittedName>
        <fullName evidence="3">Uncharacterized protein</fullName>
    </submittedName>
</protein>
<evidence type="ECO:0000313" key="3">
    <source>
        <dbReference type="EMBL" id="KAF6407220.1"/>
    </source>
</evidence>